<protein>
    <submittedName>
        <fullName evidence="2">THAP domain containing 6</fullName>
    </submittedName>
</protein>
<dbReference type="EMBL" id="HAEB01007222">
    <property type="protein sequence ID" value="SBQ53749.1"/>
    <property type="molecule type" value="Transcribed_RNA"/>
</dbReference>
<organism evidence="2">
    <name type="scientific">Nothobranchius korthausae</name>
    <dbReference type="NCBI Taxonomy" id="1143690"/>
    <lineage>
        <taxon>Eukaryota</taxon>
        <taxon>Metazoa</taxon>
        <taxon>Chordata</taxon>
        <taxon>Craniata</taxon>
        <taxon>Vertebrata</taxon>
        <taxon>Euteleostomi</taxon>
        <taxon>Actinopterygii</taxon>
        <taxon>Neopterygii</taxon>
        <taxon>Teleostei</taxon>
        <taxon>Neoteleostei</taxon>
        <taxon>Acanthomorphata</taxon>
        <taxon>Ovalentaria</taxon>
        <taxon>Atherinomorphae</taxon>
        <taxon>Cyprinodontiformes</taxon>
        <taxon>Nothobranchiidae</taxon>
        <taxon>Nothobranchius</taxon>
    </lineage>
</organism>
<accession>A0A1A8F6K7</accession>
<feature type="region of interest" description="Disordered" evidence="1">
    <location>
        <begin position="1"/>
        <end position="77"/>
    </location>
</feature>
<gene>
    <name evidence="2" type="primary">THAP6</name>
</gene>
<evidence type="ECO:0000256" key="1">
    <source>
        <dbReference type="SAM" id="MobiDB-lite"/>
    </source>
</evidence>
<feature type="compositionally biased region" description="Polar residues" evidence="1">
    <location>
        <begin position="8"/>
        <end position="25"/>
    </location>
</feature>
<feature type="compositionally biased region" description="Basic and acidic residues" evidence="1">
    <location>
        <begin position="27"/>
        <end position="43"/>
    </location>
</feature>
<name>A0A1A8F6K7_9TELE</name>
<reference evidence="2" key="1">
    <citation type="submission" date="2016-05" db="EMBL/GenBank/DDBJ databases">
        <authorList>
            <person name="Lavstsen T."/>
            <person name="Jespersen J.S."/>
        </authorList>
    </citation>
    <scope>NUCLEOTIDE SEQUENCE</scope>
    <source>
        <tissue evidence="2">Brain</tissue>
    </source>
</reference>
<evidence type="ECO:0000313" key="2">
    <source>
        <dbReference type="EMBL" id="SBQ53749.1"/>
    </source>
</evidence>
<proteinExistence type="predicted"/>
<sequence length="77" mass="8379">PLLCIVQFSHSPKSQTQSGFGQSGESRAGKPELKGSRTEDKKYNKGATGDSEGQDPHKRVEGRTGRPLRSNELITQP</sequence>
<feature type="compositionally biased region" description="Basic and acidic residues" evidence="1">
    <location>
        <begin position="54"/>
        <end position="64"/>
    </location>
</feature>
<reference evidence="2" key="2">
    <citation type="submission" date="2016-06" db="EMBL/GenBank/DDBJ databases">
        <title>The genome of a short-lived fish provides insights into sex chromosome evolution and the genetic control of aging.</title>
        <authorList>
            <person name="Reichwald K."/>
            <person name="Felder M."/>
            <person name="Petzold A."/>
            <person name="Koch P."/>
            <person name="Groth M."/>
            <person name="Platzer M."/>
        </authorList>
    </citation>
    <scope>NUCLEOTIDE SEQUENCE</scope>
    <source>
        <tissue evidence="2">Brain</tissue>
    </source>
</reference>
<feature type="non-terminal residue" evidence="2">
    <location>
        <position position="1"/>
    </location>
</feature>
<dbReference type="AlphaFoldDB" id="A0A1A8F6K7"/>